<feature type="region of interest" description="Disordered" evidence="1">
    <location>
        <begin position="1"/>
        <end position="153"/>
    </location>
</feature>
<dbReference type="EMBL" id="JADCUA010000006">
    <property type="protein sequence ID" value="KAH9839102.1"/>
    <property type="molecule type" value="Genomic_DNA"/>
</dbReference>
<dbReference type="RefSeq" id="XP_047780857.1">
    <property type="nucleotide sequence ID" value="XM_047927217.1"/>
</dbReference>
<organism evidence="2 3">
    <name type="scientific">Rhodofomes roseus</name>
    <dbReference type="NCBI Taxonomy" id="34475"/>
    <lineage>
        <taxon>Eukaryota</taxon>
        <taxon>Fungi</taxon>
        <taxon>Dikarya</taxon>
        <taxon>Basidiomycota</taxon>
        <taxon>Agaricomycotina</taxon>
        <taxon>Agaricomycetes</taxon>
        <taxon>Polyporales</taxon>
        <taxon>Rhodofomes</taxon>
    </lineage>
</organism>
<evidence type="ECO:0000256" key="1">
    <source>
        <dbReference type="SAM" id="MobiDB-lite"/>
    </source>
</evidence>
<reference evidence="2 3" key="1">
    <citation type="journal article" date="2021" name="Environ. Microbiol.">
        <title>Gene family expansions and transcriptome signatures uncover fungal adaptations to wood decay.</title>
        <authorList>
            <person name="Hage H."/>
            <person name="Miyauchi S."/>
            <person name="Viragh M."/>
            <person name="Drula E."/>
            <person name="Min B."/>
            <person name="Chaduli D."/>
            <person name="Navarro D."/>
            <person name="Favel A."/>
            <person name="Norest M."/>
            <person name="Lesage-Meessen L."/>
            <person name="Balint B."/>
            <person name="Merenyi Z."/>
            <person name="de Eugenio L."/>
            <person name="Morin E."/>
            <person name="Martinez A.T."/>
            <person name="Baldrian P."/>
            <person name="Stursova M."/>
            <person name="Martinez M.J."/>
            <person name="Novotny C."/>
            <person name="Magnuson J.K."/>
            <person name="Spatafora J.W."/>
            <person name="Maurice S."/>
            <person name="Pangilinan J."/>
            <person name="Andreopoulos W."/>
            <person name="LaButti K."/>
            <person name="Hundley H."/>
            <person name="Na H."/>
            <person name="Kuo A."/>
            <person name="Barry K."/>
            <person name="Lipzen A."/>
            <person name="Henrissat B."/>
            <person name="Riley R."/>
            <person name="Ahrendt S."/>
            <person name="Nagy L.G."/>
            <person name="Grigoriev I.V."/>
            <person name="Martin F."/>
            <person name="Rosso M.N."/>
        </authorList>
    </citation>
    <scope>NUCLEOTIDE SEQUENCE [LARGE SCALE GENOMIC DNA]</scope>
    <source>
        <strain evidence="2 3">CIRM-BRFM 1785</strain>
    </source>
</reference>
<comment type="caution">
    <text evidence="2">The sequence shown here is derived from an EMBL/GenBank/DDBJ whole genome shotgun (WGS) entry which is preliminary data.</text>
</comment>
<feature type="compositionally biased region" description="Polar residues" evidence="1">
    <location>
        <begin position="134"/>
        <end position="152"/>
    </location>
</feature>
<evidence type="ECO:0000313" key="3">
    <source>
        <dbReference type="Proteomes" id="UP000814176"/>
    </source>
</evidence>
<sequence>MTLDSEIAEPAASITQPNATQSMGSLQPSDATSRRKVFKKPVPRYPPGIPIHNAAQSTGSLQPSNATSQQAAGQKEVPRYPPGIPISHVTRGMGSLQPSDAMSRQEAEKKPIPRYPPGIPIPANRRGHHRQESTKFSSANSWSSNPITTQDNHAGKRVPLSIDIRNLSDAAFAARGQALAEPAVHAGTILNPVWINTPRVGLQHTMHTTNHLLEPFRNGGDILNPAWVENARVGQGQVAGAHGHQLEAFRLDPTRDPAYAGGLRRWGDRAAPRGVPPKSPIYEYGQSDEYDWAVAASTYDHLQLEDTRFAVDFLDMWKYESEVFRELNEKWVREALVADERPEEEPILLKEVHFDGSTGLLLAMADDTTLDGGSGDTSSGGLPSLPVLDDIVPGLVGLGQAFEEERRQ</sequence>
<keyword evidence="3" id="KW-1185">Reference proteome</keyword>
<dbReference type="Proteomes" id="UP000814176">
    <property type="component" value="Unassembled WGS sequence"/>
</dbReference>
<dbReference type="GeneID" id="72007949"/>
<evidence type="ECO:0000313" key="2">
    <source>
        <dbReference type="EMBL" id="KAH9839102.1"/>
    </source>
</evidence>
<protein>
    <submittedName>
        <fullName evidence="2">Uncharacterized protein</fullName>
    </submittedName>
</protein>
<gene>
    <name evidence="2" type="ORF">C8Q71DRAFT_855750</name>
</gene>
<proteinExistence type="predicted"/>
<feature type="compositionally biased region" description="Polar residues" evidence="1">
    <location>
        <begin position="13"/>
        <end position="31"/>
    </location>
</feature>
<name>A0ABQ8KLA0_9APHY</name>
<accession>A0ABQ8KLA0</accession>
<feature type="compositionally biased region" description="Polar residues" evidence="1">
    <location>
        <begin position="54"/>
        <end position="72"/>
    </location>
</feature>